<dbReference type="Proteomes" id="UP000770661">
    <property type="component" value="Unassembled WGS sequence"/>
</dbReference>
<name>A0A8J8WLE9_CHIOP</name>
<gene>
    <name evidence="2" type="ORF">GWK47_025856</name>
</gene>
<dbReference type="EMBL" id="JACEEZ010025606">
    <property type="protein sequence ID" value="KAG0699281.1"/>
    <property type="molecule type" value="Genomic_DNA"/>
</dbReference>
<feature type="compositionally biased region" description="Basic and acidic residues" evidence="1">
    <location>
        <begin position="10"/>
        <end position="27"/>
    </location>
</feature>
<feature type="compositionally biased region" description="Basic and acidic residues" evidence="1">
    <location>
        <begin position="48"/>
        <end position="57"/>
    </location>
</feature>
<feature type="region of interest" description="Disordered" evidence="1">
    <location>
        <begin position="1"/>
        <end position="81"/>
    </location>
</feature>
<feature type="compositionally biased region" description="Basic residues" evidence="1">
    <location>
        <begin position="243"/>
        <end position="255"/>
    </location>
</feature>
<organism evidence="2 3">
    <name type="scientific">Chionoecetes opilio</name>
    <name type="common">Atlantic snow crab</name>
    <name type="synonym">Cancer opilio</name>
    <dbReference type="NCBI Taxonomy" id="41210"/>
    <lineage>
        <taxon>Eukaryota</taxon>
        <taxon>Metazoa</taxon>
        <taxon>Ecdysozoa</taxon>
        <taxon>Arthropoda</taxon>
        <taxon>Crustacea</taxon>
        <taxon>Multicrustacea</taxon>
        <taxon>Malacostraca</taxon>
        <taxon>Eumalacostraca</taxon>
        <taxon>Eucarida</taxon>
        <taxon>Decapoda</taxon>
        <taxon>Pleocyemata</taxon>
        <taxon>Brachyura</taxon>
        <taxon>Eubrachyura</taxon>
        <taxon>Majoidea</taxon>
        <taxon>Majidae</taxon>
        <taxon>Chionoecetes</taxon>
    </lineage>
</organism>
<sequence length="315" mass="33349">MSGGFPVPPRPDRPPHPPPPREAERYRRVPARGSSPNSLLATPPPETASKHRVEASGKRGGTYVADHLFTPGTSSAGKKGADTAAGTEADILHLAHAGPPGDAAFPRSTLWRQATSHQREGGRFQPTPNPGAHQAQAYSLISARLKHPREWSLAMQWRVGALPPPVWFTLGVGTATPPPPPATRAQNNPPQSVFLTLRKAFEWPVLTLFSPPSEEGDPGEDCSPARGLPPAPWGPGKVQGLKSRTRNGRRGRPGRHPGPFSCSTCDGRASRPALPLAPRSATPTPFGPSLSPGGVTGFAKTQRARPITPKGGDWA</sequence>
<reference evidence="2" key="1">
    <citation type="submission" date="2020-07" db="EMBL/GenBank/DDBJ databases">
        <title>The High-quality genome of the commercially important snow crab, Chionoecetes opilio.</title>
        <authorList>
            <person name="Jeong J.-H."/>
            <person name="Ryu S."/>
        </authorList>
    </citation>
    <scope>NUCLEOTIDE SEQUENCE</scope>
    <source>
        <strain evidence="2">MADBK_172401_WGS</strain>
        <tissue evidence="2">Digestive gland</tissue>
    </source>
</reference>
<evidence type="ECO:0000313" key="2">
    <source>
        <dbReference type="EMBL" id="KAG0699281.1"/>
    </source>
</evidence>
<evidence type="ECO:0000256" key="1">
    <source>
        <dbReference type="SAM" id="MobiDB-lite"/>
    </source>
</evidence>
<evidence type="ECO:0000313" key="3">
    <source>
        <dbReference type="Proteomes" id="UP000770661"/>
    </source>
</evidence>
<protein>
    <submittedName>
        <fullName evidence="2">Uncharacterized protein</fullName>
    </submittedName>
</protein>
<comment type="caution">
    <text evidence="2">The sequence shown here is derived from an EMBL/GenBank/DDBJ whole genome shotgun (WGS) entry which is preliminary data.</text>
</comment>
<accession>A0A8J8WLE9</accession>
<keyword evidence="3" id="KW-1185">Reference proteome</keyword>
<dbReference type="AlphaFoldDB" id="A0A8J8WLE9"/>
<feature type="region of interest" description="Disordered" evidence="1">
    <location>
        <begin position="208"/>
        <end position="315"/>
    </location>
</feature>
<proteinExistence type="predicted"/>